<dbReference type="Pfam" id="PF07715">
    <property type="entry name" value="Plug"/>
    <property type="match status" value="1"/>
</dbReference>
<gene>
    <name evidence="8" type="ORF">H3309_06810</name>
</gene>
<proteinExistence type="inferred from homology"/>
<dbReference type="SUPFAM" id="SSF56935">
    <property type="entry name" value="Porins"/>
    <property type="match status" value="1"/>
</dbReference>
<keyword evidence="5" id="KW-0732">Signal</keyword>
<dbReference type="InterPro" id="IPR036942">
    <property type="entry name" value="Beta-barrel_TonB_sf"/>
</dbReference>
<dbReference type="EMBL" id="CP059851">
    <property type="protein sequence ID" value="QMW24159.1"/>
    <property type="molecule type" value="Genomic_DNA"/>
</dbReference>
<feature type="chain" id="PRO_5028822338" evidence="5">
    <location>
        <begin position="29"/>
        <end position="1244"/>
    </location>
</feature>
<dbReference type="GO" id="GO:0009279">
    <property type="term" value="C:cell outer membrane"/>
    <property type="evidence" value="ECO:0007669"/>
    <property type="project" value="UniProtKB-SubCell"/>
</dbReference>
<dbReference type="Pfam" id="PF00593">
    <property type="entry name" value="TonB_dep_Rec_b-barrel"/>
    <property type="match status" value="1"/>
</dbReference>
<accession>A0A7G5ILB7</accession>
<dbReference type="InterPro" id="IPR000531">
    <property type="entry name" value="Beta-barrel_TonB"/>
</dbReference>
<keyword evidence="8" id="KW-0675">Receptor</keyword>
<name>A0A7G5ILB7_9SPHN</name>
<evidence type="ECO:0000256" key="5">
    <source>
        <dbReference type="SAM" id="SignalP"/>
    </source>
</evidence>
<dbReference type="KEGG" id="sand:H3309_06810"/>
<evidence type="ECO:0000256" key="1">
    <source>
        <dbReference type="ARBA" id="ARBA00004442"/>
    </source>
</evidence>
<feature type="domain" description="TonB-dependent receptor-like beta-barrel" evidence="6">
    <location>
        <begin position="732"/>
        <end position="1205"/>
    </location>
</feature>
<dbReference type="AlphaFoldDB" id="A0A7G5ILB7"/>
<evidence type="ECO:0000313" key="8">
    <source>
        <dbReference type="EMBL" id="QMW24159.1"/>
    </source>
</evidence>
<keyword evidence="9" id="KW-1185">Reference proteome</keyword>
<evidence type="ECO:0000256" key="3">
    <source>
        <dbReference type="ARBA" id="ARBA00023237"/>
    </source>
</evidence>
<evidence type="ECO:0000313" key="9">
    <source>
        <dbReference type="Proteomes" id="UP000515292"/>
    </source>
</evidence>
<dbReference type="Proteomes" id="UP000515292">
    <property type="component" value="Chromosome"/>
</dbReference>
<evidence type="ECO:0000259" key="7">
    <source>
        <dbReference type="Pfam" id="PF07715"/>
    </source>
</evidence>
<dbReference type="Gene3D" id="2.170.130.10">
    <property type="entry name" value="TonB-dependent receptor, plug domain"/>
    <property type="match status" value="1"/>
</dbReference>
<evidence type="ECO:0000256" key="4">
    <source>
        <dbReference type="RuleBase" id="RU003357"/>
    </source>
</evidence>
<dbReference type="InterPro" id="IPR037066">
    <property type="entry name" value="Plug_dom_sf"/>
</dbReference>
<keyword evidence="2 4" id="KW-0472">Membrane</keyword>
<dbReference type="RefSeq" id="WP_182297982.1">
    <property type="nucleotide sequence ID" value="NZ_CP059851.1"/>
</dbReference>
<feature type="signal peptide" evidence="5">
    <location>
        <begin position="1"/>
        <end position="28"/>
    </location>
</feature>
<keyword evidence="4" id="KW-0798">TonB box</keyword>
<dbReference type="InterPro" id="IPR012910">
    <property type="entry name" value="Plug_dom"/>
</dbReference>
<sequence length="1244" mass="131305">MKTLCLLSVSSLALVAAPLAAQTPPASATPAAAAEDEATTIVVTGSRIPRPQFEGTIPGVQLTAQEFQARGFSSVLEALNDLPLVGPGASPNGNAGGQPASLGASFVDLLDLGTNRTLSLVNGRRFVSGNAGTLFVQGNTTGGQVDLNVIPTELVERTDVLTVGGAVAYGSDAIAGVVNIILKDNFEGLQANVRAGITSRGDTFNGQASAIWGSNFADGRGNVAISFQYNRDDGLYGDARPAFANTYIAPTFFGNGNRRNPAFAPGVIDVTNSNNGAFLRATDDGQPGNRFLPLVSGGSILLSDGGNVFQYTGTQAGFPTAFSAVVAGRQAGAAVSVAGATQAVPGGPLGAAQAVGNPATLPPGQFTRFAPNALPSGVTAAQVITALAPGFNAAALSDLQRNTLAINLLQANRPTPREFLAQNPNTPINAFLGTLVPAFLDIPNPDAASAQALPRTAVPLRFDGSGALVPFTPGVFNASTPATLGGMPGGDFLDQSRFTTLRAQQDRYIGNLIAHFDLTPNIRLYTENLFAKVDSAAPRNIGSSNSLALGGTENAVIVASITNPYLSTAARNTLVAAGIDPATGVFALSRTNQDVTGDTPAFAASETYRSVLGLKGDFEVGTRRFTWDVAGAYGKSKATITTTNIRDVEYALALDAVVDPANPSRIVCRIQTPGASTALPLGITNTVLVREARSDGVLVERLVPRAVTASQISGCAPLNPFGFNQMSQASKDYTTFTGVARNQSEQYYINGSIASAALFDLPGGGIGFALNAEWRRDTLDYRPSEEQRLGVSRTAALAATRGEVTSMEASAELRIPIFGEEFTLPMFRNLEFTPGVRFVKQNGNAPDVLRLNGNLETNEAKGKWNTLYTLGGAWRPVEGVLVRGNYTRSLRQPSVVELFLGNQPAFNTPTDPCGNAQISGGNVPATRRANCEQEVVRLGIAPDRASAANFLNSFVPAGQNLQGGFSGSPALKPEEGSSWTVGGVLSPKFAPGLVISADYINVTVRNQIIPTTLSNAAQFCYDSPTYNDTSGTLGVNTCSFFDREPSAAGGTPQFNIRNGFASGFINLGALRVKSVNGSAEYRFDLADLFGGEDKGNLRIRANVYHLISYISSAAGTFADSQESAGSFFRPKWETQLTGRYEKDGFFFQWTWNWQNKTRIFNFNTGAFNTPEQQDVIDLPAVGRHDASIGYRINDNFELQFNAFNIFSNEYAGLNGLANGSQAVGNQGEIDYFGRRYRLTARIKF</sequence>
<dbReference type="Gene3D" id="2.40.170.20">
    <property type="entry name" value="TonB-dependent receptor, beta-barrel domain"/>
    <property type="match status" value="1"/>
</dbReference>
<protein>
    <submittedName>
        <fullName evidence="8">TonB-dependent receptor</fullName>
    </submittedName>
</protein>
<keyword evidence="3" id="KW-0998">Cell outer membrane</keyword>
<dbReference type="PANTHER" id="PTHR47234">
    <property type="match status" value="1"/>
</dbReference>
<dbReference type="PANTHER" id="PTHR47234:SF2">
    <property type="entry name" value="TONB-DEPENDENT RECEPTOR"/>
    <property type="match status" value="1"/>
</dbReference>
<reference evidence="8 9" key="1">
    <citation type="submission" date="2020-07" db="EMBL/GenBank/DDBJ databases">
        <title>Complete genome sequence for Sandaracinobacter sp. M6.</title>
        <authorList>
            <person name="Tang Y."/>
            <person name="Liu Q."/>
            <person name="Guo Z."/>
            <person name="Lei P."/>
            <person name="Huang B."/>
        </authorList>
    </citation>
    <scope>NUCLEOTIDE SEQUENCE [LARGE SCALE GENOMIC DNA]</scope>
    <source>
        <strain evidence="8 9">M6</strain>
    </source>
</reference>
<comment type="subcellular location">
    <subcellularLocation>
        <location evidence="1 4">Cell outer membrane</location>
    </subcellularLocation>
</comment>
<organism evidence="8 9">
    <name type="scientific">Sandaracinobacteroides saxicola</name>
    <dbReference type="NCBI Taxonomy" id="2759707"/>
    <lineage>
        <taxon>Bacteria</taxon>
        <taxon>Pseudomonadati</taxon>
        <taxon>Pseudomonadota</taxon>
        <taxon>Alphaproteobacteria</taxon>
        <taxon>Sphingomonadales</taxon>
        <taxon>Sphingosinicellaceae</taxon>
        <taxon>Sandaracinobacteroides</taxon>
    </lineage>
</organism>
<comment type="similarity">
    <text evidence="4">Belongs to the TonB-dependent receptor family.</text>
</comment>
<evidence type="ECO:0000256" key="2">
    <source>
        <dbReference type="ARBA" id="ARBA00023136"/>
    </source>
</evidence>
<feature type="domain" description="TonB-dependent receptor plug" evidence="7">
    <location>
        <begin position="62"/>
        <end position="177"/>
    </location>
</feature>
<evidence type="ECO:0000259" key="6">
    <source>
        <dbReference type="Pfam" id="PF00593"/>
    </source>
</evidence>